<dbReference type="Pfam" id="PF13676">
    <property type="entry name" value="TIR_2"/>
    <property type="match status" value="1"/>
</dbReference>
<dbReference type="Proteomes" id="UP000317835">
    <property type="component" value="Chromosome"/>
</dbReference>
<proteinExistence type="predicted"/>
<dbReference type="RefSeq" id="WP_145276351.1">
    <property type="nucleotide sequence ID" value="NZ_CP036426.1"/>
</dbReference>
<evidence type="ECO:0000313" key="2">
    <source>
        <dbReference type="EMBL" id="QDV38103.1"/>
    </source>
</evidence>
<protein>
    <submittedName>
        <fullName evidence="2">TIR domain protein</fullName>
    </submittedName>
</protein>
<organism evidence="2 3">
    <name type="scientific">Tautonia plasticadhaerens</name>
    <dbReference type="NCBI Taxonomy" id="2527974"/>
    <lineage>
        <taxon>Bacteria</taxon>
        <taxon>Pseudomonadati</taxon>
        <taxon>Planctomycetota</taxon>
        <taxon>Planctomycetia</taxon>
        <taxon>Isosphaerales</taxon>
        <taxon>Isosphaeraceae</taxon>
        <taxon>Tautonia</taxon>
    </lineage>
</organism>
<feature type="domain" description="TIR" evidence="1">
    <location>
        <begin position="15"/>
        <end position="144"/>
    </location>
</feature>
<dbReference type="SMART" id="SM00255">
    <property type="entry name" value="TIR"/>
    <property type="match status" value="1"/>
</dbReference>
<dbReference type="GO" id="GO:0007165">
    <property type="term" value="P:signal transduction"/>
    <property type="evidence" value="ECO:0007669"/>
    <property type="project" value="InterPro"/>
</dbReference>
<sequence length="145" mass="16332">MARPRSTARSRSTTGDYQVFISHATPDKWIAKVLCEKLEGVGATTFRDDRDVDGGDDIPDEIRRQIKRSKELLVLLTPKSVGRPWVLLEIGAAWLWSGKTRITVVLYHVEVDSVPDMLKSKKAIALNDLDEYLSEVAKRVRALGR</sequence>
<reference evidence="2 3" key="1">
    <citation type="submission" date="2019-02" db="EMBL/GenBank/DDBJ databases">
        <title>Deep-cultivation of Planctomycetes and their phenomic and genomic characterization uncovers novel biology.</title>
        <authorList>
            <person name="Wiegand S."/>
            <person name="Jogler M."/>
            <person name="Boedeker C."/>
            <person name="Pinto D."/>
            <person name="Vollmers J."/>
            <person name="Rivas-Marin E."/>
            <person name="Kohn T."/>
            <person name="Peeters S.H."/>
            <person name="Heuer A."/>
            <person name="Rast P."/>
            <person name="Oberbeckmann S."/>
            <person name="Bunk B."/>
            <person name="Jeske O."/>
            <person name="Meyerdierks A."/>
            <person name="Storesund J.E."/>
            <person name="Kallscheuer N."/>
            <person name="Luecker S."/>
            <person name="Lage O.M."/>
            <person name="Pohl T."/>
            <person name="Merkel B.J."/>
            <person name="Hornburger P."/>
            <person name="Mueller R.-W."/>
            <person name="Bruemmer F."/>
            <person name="Labrenz M."/>
            <person name="Spormann A.M."/>
            <person name="Op den Camp H."/>
            <person name="Overmann J."/>
            <person name="Amann R."/>
            <person name="Jetten M.S.M."/>
            <person name="Mascher T."/>
            <person name="Medema M.H."/>
            <person name="Devos D.P."/>
            <person name="Kaster A.-K."/>
            <person name="Ovreas L."/>
            <person name="Rohde M."/>
            <person name="Galperin M.Y."/>
            <person name="Jogler C."/>
        </authorList>
    </citation>
    <scope>NUCLEOTIDE SEQUENCE [LARGE SCALE GENOMIC DNA]</scope>
    <source>
        <strain evidence="2 3">ElP</strain>
    </source>
</reference>
<dbReference type="OrthoDB" id="9768004at2"/>
<evidence type="ECO:0000313" key="3">
    <source>
        <dbReference type="Proteomes" id="UP000317835"/>
    </source>
</evidence>
<name>A0A518HB65_9BACT</name>
<gene>
    <name evidence="2" type="ORF">ElP_60520</name>
</gene>
<keyword evidence="3" id="KW-1185">Reference proteome</keyword>
<dbReference type="SUPFAM" id="SSF52200">
    <property type="entry name" value="Toll/Interleukin receptor TIR domain"/>
    <property type="match status" value="1"/>
</dbReference>
<dbReference type="KEGG" id="tpla:ElP_60520"/>
<dbReference type="EMBL" id="CP036426">
    <property type="protein sequence ID" value="QDV38103.1"/>
    <property type="molecule type" value="Genomic_DNA"/>
</dbReference>
<dbReference type="InterPro" id="IPR035897">
    <property type="entry name" value="Toll_tir_struct_dom_sf"/>
</dbReference>
<dbReference type="PROSITE" id="PS50104">
    <property type="entry name" value="TIR"/>
    <property type="match status" value="1"/>
</dbReference>
<accession>A0A518HB65</accession>
<evidence type="ECO:0000259" key="1">
    <source>
        <dbReference type="PROSITE" id="PS50104"/>
    </source>
</evidence>
<dbReference type="Gene3D" id="3.40.50.10140">
    <property type="entry name" value="Toll/interleukin-1 receptor homology (TIR) domain"/>
    <property type="match status" value="1"/>
</dbReference>
<dbReference type="InterPro" id="IPR000157">
    <property type="entry name" value="TIR_dom"/>
</dbReference>
<dbReference type="AlphaFoldDB" id="A0A518HB65"/>